<dbReference type="AlphaFoldDB" id="A0A165CHT6"/>
<dbReference type="InParanoid" id="A0A165CHT6"/>
<keyword evidence="2" id="KW-1185">Reference proteome</keyword>
<gene>
    <name evidence="1" type="ORF">EXIGLDRAFT_778504</name>
</gene>
<reference evidence="1 2" key="1">
    <citation type="journal article" date="2016" name="Mol. Biol. Evol.">
        <title>Comparative Genomics of Early-Diverging Mushroom-Forming Fungi Provides Insights into the Origins of Lignocellulose Decay Capabilities.</title>
        <authorList>
            <person name="Nagy L.G."/>
            <person name="Riley R."/>
            <person name="Tritt A."/>
            <person name="Adam C."/>
            <person name="Daum C."/>
            <person name="Floudas D."/>
            <person name="Sun H."/>
            <person name="Yadav J.S."/>
            <person name="Pangilinan J."/>
            <person name="Larsson K.H."/>
            <person name="Matsuura K."/>
            <person name="Barry K."/>
            <person name="Labutti K."/>
            <person name="Kuo R."/>
            <person name="Ohm R.A."/>
            <person name="Bhattacharya S.S."/>
            <person name="Shirouzu T."/>
            <person name="Yoshinaga Y."/>
            <person name="Martin F.M."/>
            <person name="Grigoriev I.V."/>
            <person name="Hibbett D.S."/>
        </authorList>
    </citation>
    <scope>NUCLEOTIDE SEQUENCE [LARGE SCALE GENOMIC DNA]</scope>
    <source>
        <strain evidence="1 2">HHB12029</strain>
    </source>
</reference>
<evidence type="ECO:0000313" key="2">
    <source>
        <dbReference type="Proteomes" id="UP000077266"/>
    </source>
</evidence>
<accession>A0A165CHT6</accession>
<dbReference type="EMBL" id="KV426320">
    <property type="protein sequence ID" value="KZV82492.1"/>
    <property type="molecule type" value="Genomic_DNA"/>
</dbReference>
<sequence length="140" mass="15619">MSDEREHAKVLSEPKDYTMWEIRTRAALMGDKVWTIVDGSEPQSSGAVTLPPGMTPTAGPYAPVYAPDPTRTWIARDQKAQSIIMARVSDSILLSISDCSNSTAMWNRIRDMHISVNVSQLIYEATSEIHSLRWDAPGKR</sequence>
<organism evidence="1 2">
    <name type="scientific">Exidia glandulosa HHB12029</name>
    <dbReference type="NCBI Taxonomy" id="1314781"/>
    <lineage>
        <taxon>Eukaryota</taxon>
        <taxon>Fungi</taxon>
        <taxon>Dikarya</taxon>
        <taxon>Basidiomycota</taxon>
        <taxon>Agaricomycotina</taxon>
        <taxon>Agaricomycetes</taxon>
        <taxon>Auriculariales</taxon>
        <taxon>Exidiaceae</taxon>
        <taxon>Exidia</taxon>
    </lineage>
</organism>
<dbReference type="OrthoDB" id="97058at2759"/>
<dbReference type="Pfam" id="PF14223">
    <property type="entry name" value="Retrotran_gag_2"/>
    <property type="match status" value="1"/>
</dbReference>
<proteinExistence type="predicted"/>
<evidence type="ECO:0008006" key="3">
    <source>
        <dbReference type="Google" id="ProtNLM"/>
    </source>
</evidence>
<evidence type="ECO:0000313" key="1">
    <source>
        <dbReference type="EMBL" id="KZV82492.1"/>
    </source>
</evidence>
<name>A0A165CHT6_EXIGL</name>
<dbReference type="Proteomes" id="UP000077266">
    <property type="component" value="Unassembled WGS sequence"/>
</dbReference>
<protein>
    <recommendedName>
        <fullName evidence="3">DUF4219 domain-containing protein</fullName>
    </recommendedName>
</protein>